<keyword evidence="3 12" id="KW-0808">Transferase</keyword>
<dbReference type="Pfam" id="PF08996">
    <property type="entry name" value="zf-DNA_Pol"/>
    <property type="match status" value="1"/>
</dbReference>
<dbReference type="Gene3D" id="3.30.70.2820">
    <property type="match status" value="1"/>
</dbReference>
<feature type="domain" description="DNA polymerase alpha catalytic subunit N-terminal" evidence="17">
    <location>
        <begin position="7"/>
        <end position="71"/>
    </location>
</feature>
<protein>
    <recommendedName>
        <fullName evidence="12">DNA polymerase</fullName>
        <ecNumber evidence="12">2.7.7.7</ecNumber>
    </recommendedName>
</protein>
<keyword evidence="6" id="KW-0479">Metal-binding</keyword>
<dbReference type="Gene3D" id="3.30.420.10">
    <property type="entry name" value="Ribonuclease H-like superfamily/Ribonuclease H"/>
    <property type="match status" value="1"/>
</dbReference>
<feature type="domain" description="DNA-directed DNA polymerase family B multifunctional" evidence="14">
    <location>
        <begin position="760"/>
        <end position="1204"/>
    </location>
</feature>
<dbReference type="Proteomes" id="UP000310689">
    <property type="component" value="Unassembled WGS sequence"/>
</dbReference>
<dbReference type="Pfam" id="PF00136">
    <property type="entry name" value="DNA_pol_B"/>
    <property type="match status" value="1"/>
</dbReference>
<dbReference type="InterPro" id="IPR043502">
    <property type="entry name" value="DNA/RNA_pol_sf"/>
</dbReference>
<comment type="subcellular location">
    <subcellularLocation>
        <location evidence="1">Nucleus</location>
    </subcellularLocation>
</comment>
<dbReference type="FunFam" id="3.30.420.10:FF:000036">
    <property type="entry name" value="DNA polymerase"/>
    <property type="match status" value="1"/>
</dbReference>
<dbReference type="InterPro" id="IPR006133">
    <property type="entry name" value="DNA-dir_DNA_pol_B_exonuc"/>
</dbReference>
<dbReference type="InterPro" id="IPR012337">
    <property type="entry name" value="RNaseH-like_sf"/>
</dbReference>
<feature type="compositionally biased region" description="Polar residues" evidence="13">
    <location>
        <begin position="136"/>
        <end position="151"/>
    </location>
</feature>
<dbReference type="CDD" id="cd05776">
    <property type="entry name" value="DNA_polB_alpha_exo"/>
    <property type="match status" value="1"/>
</dbReference>
<evidence type="ECO:0000259" key="16">
    <source>
        <dbReference type="Pfam" id="PF08996"/>
    </source>
</evidence>
<evidence type="ECO:0000313" key="18">
    <source>
        <dbReference type="EMBL" id="TIB38579.1"/>
    </source>
</evidence>
<evidence type="ECO:0000259" key="14">
    <source>
        <dbReference type="Pfam" id="PF00136"/>
    </source>
</evidence>
<dbReference type="InterPro" id="IPR023211">
    <property type="entry name" value="DNA_pol_palm_dom_sf"/>
</dbReference>
<evidence type="ECO:0000256" key="9">
    <source>
        <dbReference type="ARBA" id="ARBA00022932"/>
    </source>
</evidence>
<dbReference type="GO" id="GO:0003887">
    <property type="term" value="F:DNA-directed DNA polymerase activity"/>
    <property type="evidence" value="ECO:0007669"/>
    <property type="project" value="UniProtKB-KW"/>
</dbReference>
<keyword evidence="9 12" id="KW-0239">DNA-directed DNA polymerase</keyword>
<feature type="domain" description="Zinc finger DNA-directed DNA polymerase family B alpha" evidence="16">
    <location>
        <begin position="1241"/>
        <end position="1421"/>
    </location>
</feature>
<feature type="compositionally biased region" description="Acidic residues" evidence="13">
    <location>
        <begin position="868"/>
        <end position="877"/>
    </location>
</feature>
<dbReference type="Pfam" id="PF12254">
    <property type="entry name" value="DNA_pol_alpha_N"/>
    <property type="match status" value="1"/>
</dbReference>
<dbReference type="EC" id="2.7.7.7" evidence="12"/>
<dbReference type="CDD" id="cd05532">
    <property type="entry name" value="POLBc_alpha"/>
    <property type="match status" value="1"/>
</dbReference>
<dbReference type="SUPFAM" id="SSF56672">
    <property type="entry name" value="DNA/RNA polymerases"/>
    <property type="match status" value="1"/>
</dbReference>
<dbReference type="GO" id="GO:0005658">
    <property type="term" value="C:alpha DNA polymerase:primase complex"/>
    <property type="evidence" value="ECO:0007669"/>
    <property type="project" value="UniProtKB-ARBA"/>
</dbReference>
<feature type="compositionally biased region" description="Basic residues" evidence="13">
    <location>
        <begin position="87"/>
        <end position="97"/>
    </location>
</feature>
<name>A0A4T0J718_WALIC</name>
<proteinExistence type="inferred from homology"/>
<dbReference type="InterPro" id="IPR045846">
    <property type="entry name" value="POLBc_alpha"/>
</dbReference>
<dbReference type="GO" id="GO:0006273">
    <property type="term" value="P:lagging strand elongation"/>
    <property type="evidence" value="ECO:0007669"/>
    <property type="project" value="TreeGrafter"/>
</dbReference>
<evidence type="ECO:0000256" key="5">
    <source>
        <dbReference type="ARBA" id="ARBA00022705"/>
    </source>
</evidence>
<dbReference type="InterPro" id="IPR042087">
    <property type="entry name" value="DNA_pol_B_thumb"/>
</dbReference>
<comment type="catalytic activity">
    <reaction evidence="12">
        <text>DNA(n) + a 2'-deoxyribonucleoside 5'-triphosphate = DNA(n+1) + diphosphate</text>
        <dbReference type="Rhea" id="RHEA:22508"/>
        <dbReference type="Rhea" id="RHEA-COMP:17339"/>
        <dbReference type="Rhea" id="RHEA-COMP:17340"/>
        <dbReference type="ChEBI" id="CHEBI:33019"/>
        <dbReference type="ChEBI" id="CHEBI:61560"/>
        <dbReference type="ChEBI" id="CHEBI:173112"/>
        <dbReference type="EC" id="2.7.7.7"/>
    </reaction>
</comment>
<dbReference type="SMART" id="SM00486">
    <property type="entry name" value="POLBc"/>
    <property type="match status" value="1"/>
</dbReference>
<evidence type="ECO:0000256" key="6">
    <source>
        <dbReference type="ARBA" id="ARBA00022723"/>
    </source>
</evidence>
<dbReference type="InterPro" id="IPR015088">
    <property type="entry name" value="Znf_DNA-dir_DNA_pol_B_alpha"/>
</dbReference>
<keyword evidence="11" id="KW-0539">Nucleus</keyword>
<dbReference type="PANTHER" id="PTHR45861">
    <property type="entry name" value="DNA POLYMERASE ALPHA CATALYTIC SUBUNIT"/>
    <property type="match status" value="1"/>
</dbReference>
<dbReference type="PROSITE" id="PS00116">
    <property type="entry name" value="DNA_POLYMERASE_B"/>
    <property type="match status" value="1"/>
</dbReference>
<dbReference type="InterPro" id="IPR036397">
    <property type="entry name" value="RNaseH_sf"/>
</dbReference>
<feature type="domain" description="DNA-directed DNA polymerase family B exonuclease" evidence="15">
    <location>
        <begin position="453"/>
        <end position="681"/>
    </location>
</feature>
<dbReference type="GO" id="GO:0003697">
    <property type="term" value="F:single-stranded DNA binding"/>
    <property type="evidence" value="ECO:0007669"/>
    <property type="project" value="TreeGrafter"/>
</dbReference>
<evidence type="ECO:0000256" key="2">
    <source>
        <dbReference type="ARBA" id="ARBA00005755"/>
    </source>
</evidence>
<dbReference type="GO" id="GO:0003688">
    <property type="term" value="F:DNA replication origin binding"/>
    <property type="evidence" value="ECO:0007669"/>
    <property type="project" value="TreeGrafter"/>
</dbReference>
<feature type="compositionally biased region" description="Polar residues" evidence="13">
    <location>
        <begin position="268"/>
        <end position="279"/>
    </location>
</feature>
<gene>
    <name evidence="18" type="ORF">E3P86_01559</name>
</gene>
<dbReference type="GO" id="GO:0006281">
    <property type="term" value="P:DNA repair"/>
    <property type="evidence" value="ECO:0007669"/>
    <property type="project" value="UniProtKB-ARBA"/>
</dbReference>
<dbReference type="InterPro" id="IPR038256">
    <property type="entry name" value="Pol_alpha_znc_sf"/>
</dbReference>
<dbReference type="Gene3D" id="1.10.132.60">
    <property type="entry name" value="DNA polymerase family B, C-terminal domain"/>
    <property type="match status" value="1"/>
</dbReference>
<dbReference type="FunFam" id="3.30.70.2820:FF:000001">
    <property type="entry name" value="DNA polymerase"/>
    <property type="match status" value="1"/>
</dbReference>
<dbReference type="Gene3D" id="1.10.287.690">
    <property type="entry name" value="Helix hairpin bin"/>
    <property type="match status" value="1"/>
</dbReference>
<evidence type="ECO:0000256" key="3">
    <source>
        <dbReference type="ARBA" id="ARBA00022679"/>
    </source>
</evidence>
<dbReference type="EMBL" id="SPOI01000056">
    <property type="protein sequence ID" value="TIB38579.1"/>
    <property type="molecule type" value="Genomic_DNA"/>
</dbReference>
<dbReference type="FunFam" id="1.10.287.690:FF:000003">
    <property type="entry name" value="DNA polymerase"/>
    <property type="match status" value="1"/>
</dbReference>
<dbReference type="GO" id="GO:0008270">
    <property type="term" value="F:zinc ion binding"/>
    <property type="evidence" value="ECO:0007669"/>
    <property type="project" value="UniProtKB-KW"/>
</dbReference>
<comment type="caution">
    <text evidence="18">The sequence shown here is derived from an EMBL/GenBank/DDBJ whole genome shotgun (WGS) entry which is preliminary data.</text>
</comment>
<keyword evidence="10 12" id="KW-0238">DNA-binding</keyword>
<dbReference type="GO" id="GO:0006272">
    <property type="term" value="P:leading strand elongation"/>
    <property type="evidence" value="ECO:0007669"/>
    <property type="project" value="TreeGrafter"/>
</dbReference>
<dbReference type="GO" id="GO:0003682">
    <property type="term" value="F:chromatin binding"/>
    <property type="evidence" value="ECO:0007669"/>
    <property type="project" value="TreeGrafter"/>
</dbReference>
<keyword evidence="4 12" id="KW-0548">Nucleotidyltransferase</keyword>
<evidence type="ECO:0000256" key="7">
    <source>
        <dbReference type="ARBA" id="ARBA00022771"/>
    </source>
</evidence>
<dbReference type="SUPFAM" id="SSF53098">
    <property type="entry name" value="Ribonuclease H-like"/>
    <property type="match status" value="1"/>
</dbReference>
<evidence type="ECO:0000256" key="8">
    <source>
        <dbReference type="ARBA" id="ARBA00022833"/>
    </source>
</evidence>
<dbReference type="Gene3D" id="1.10.3200.20">
    <property type="entry name" value="DNA Polymerase alpha, zinc finger"/>
    <property type="match status" value="1"/>
</dbReference>
<dbReference type="InterPro" id="IPR024647">
    <property type="entry name" value="DNA_pol_a_cat_su_N"/>
</dbReference>
<accession>A0A4T0J718</accession>
<dbReference type="InterPro" id="IPR017964">
    <property type="entry name" value="DNA-dir_DNA_pol_B_CS"/>
</dbReference>
<evidence type="ECO:0000256" key="11">
    <source>
        <dbReference type="ARBA" id="ARBA00023242"/>
    </source>
</evidence>
<feature type="region of interest" description="Disordered" evidence="13">
    <location>
        <begin position="803"/>
        <end position="824"/>
    </location>
</feature>
<evidence type="ECO:0000259" key="17">
    <source>
        <dbReference type="Pfam" id="PF12254"/>
    </source>
</evidence>
<feature type="compositionally biased region" description="Polar residues" evidence="13">
    <location>
        <begin position="108"/>
        <end position="122"/>
    </location>
</feature>
<feature type="region of interest" description="Disordered" evidence="13">
    <location>
        <begin position="867"/>
        <end position="886"/>
    </location>
</feature>
<keyword evidence="7" id="KW-0863">Zinc-finger</keyword>
<evidence type="ECO:0000256" key="4">
    <source>
        <dbReference type="ARBA" id="ARBA00022695"/>
    </source>
</evidence>
<dbReference type="GO" id="GO:1902975">
    <property type="term" value="P:mitotic DNA replication initiation"/>
    <property type="evidence" value="ECO:0007669"/>
    <property type="project" value="InterPro"/>
</dbReference>
<keyword evidence="8" id="KW-0862">Zinc</keyword>
<dbReference type="Gene3D" id="2.40.50.730">
    <property type="match status" value="1"/>
</dbReference>
<dbReference type="PRINTS" id="PR00106">
    <property type="entry name" value="DNAPOLB"/>
</dbReference>
<dbReference type="FunFam" id="1.10.132.60:FF:000004">
    <property type="entry name" value="DNA polymerase"/>
    <property type="match status" value="1"/>
</dbReference>
<dbReference type="InterPro" id="IPR006172">
    <property type="entry name" value="DNA-dir_DNA_pol_B"/>
</dbReference>
<feature type="compositionally biased region" description="Low complexity" evidence="13">
    <location>
        <begin position="178"/>
        <end position="205"/>
    </location>
</feature>
<dbReference type="Pfam" id="PF03104">
    <property type="entry name" value="DNA_pol_B_exo1"/>
    <property type="match status" value="1"/>
</dbReference>
<dbReference type="Gene3D" id="6.10.10.100">
    <property type="match status" value="1"/>
</dbReference>
<dbReference type="Gene3D" id="3.90.1600.10">
    <property type="entry name" value="Palm domain of DNA polymerase"/>
    <property type="match status" value="1"/>
</dbReference>
<sequence length="1435" mass="162096">MATRDKLRELREAREGGGRAKQFKISDNVDIYDQVDEDGYKSVYNERINKPDFIQDDDGLGYLDNGLDDYDWSTQNPASGDDDDVKPKRKPQNKKVKQKESLGAFFARSQTTNPSPQMSSYRKQVPETQADDFMSNLLSGLDDSSTSNTLNHPPRRQAIPKSNLFAKHRSHDENPGYSSQSNNPVSSSDPPYSSDLDLAPPSSNSTHLRRKFDENASISSSPTKKLRNHPPSSSDNDFDPFEDNSSVKNEVKIEPDGINSLDGVDGTNKPSIDIPNNTAPKAWLSVLDNIAPSPPPSPKSDDHVDFKREGSATDSPLYDDEGCVRFYWLDYIEDFGRVILFGKAFDPDANKWQSTSVSIEGIQRNLFVTPRPFKLDDDGNQTDQPVEQMDVHNEMQDIRKASKIKSWAAKFVKRSYAFEEKDIPHQQSDWLKVIYGFNEPHLPLGLSGKTFSHIFGTNTSPFELFVVKRQIMGPCWLKLEDAYVTQKGTTWCKHQFTVTDPKTVQHFTESDADSPKEPPPLTIMSLATRTTVNHTANCRELVAATARVWSDVNIEDPTPPEQQPSSSITLVRPIVMYPPGFEMKARQQKPKIEPMRNEKAMLSNVLASVQRHDPDVLVGHDLMEDSLETLLNRMHEMKIPNWSKMGRVRRDKWPRAKFGRNKLITSGRLICDLSSDAGKGMISSTTWTMTEMVGTHLGTQREDIDPDDTSAYLDRFSPSPDRMIHFVKHCEVDAVFNMALAAKVQILPLTRQLTNLAGNSWGRTLTGGRAERNEFILLHEFHRQKTICPDKLSKFDKKAAQLEAAAENGEDEAPSKKKGGRKDKFKGGLVFEPKKGLWDKYILVMDFNSLYPSIIQEYNIDFTTVERPEDDGEDEEKIPEVPPPGSGQGVLPKLIATLVNRRKQVKGLMKDKNATTAKLMQLDIRQMALKLTANSMYGCLGFEGSRFYARPLAALTTFKGREILTHTRELAESMQLDVVYGDTDSVFINSNAYTYDDALKVASEFKKYVNERYKLLEIDLDGVFKRLLLLQKKKYAAIKMADGVETTEVKGLDMKRREYSQLSKNTSQYVLDQILSGESTEVVVEQIHEYLGVVSESIRSGKVPLEEYIINKRLGKDPEAYPDSKSQPHVLLALRIKKRGGAVRSGDVVSYIFCQSPDGSSSKTGKAENAHSIDEIRRDGMSVDYEYYLTSQVLPPIERLCDNIEGTDRARLAECLGLDPARFQTQTMGASNDKEFHTLESQMSDKERFRHAERLVLRCVGCDEQNEFGSLLDDTKHMQTRGIVCKNCKGVLPLGSVATQLEIKLRQCIARYYEATLVCNDQACGNTTRMMGVYGKRCLAPNCLGSMSYAYDDQMLYNQLLYFARLFDADRIMTQAKTGGNYDEIHLLCEKNKPTFFTLHNTVAKFLERNARSVVSLADIFSFMNLQQRRWRVAV</sequence>
<keyword evidence="5 12" id="KW-0235">DNA replication</keyword>
<dbReference type="NCBIfam" id="TIGR00592">
    <property type="entry name" value="pol2"/>
    <property type="match status" value="1"/>
</dbReference>
<reference evidence="18 19" key="1">
    <citation type="submission" date="2019-03" db="EMBL/GenBank/DDBJ databases">
        <title>Sequencing 23 genomes of Wallemia ichthyophaga.</title>
        <authorList>
            <person name="Gostincar C."/>
        </authorList>
    </citation>
    <scope>NUCLEOTIDE SEQUENCE [LARGE SCALE GENOMIC DNA]</scope>
    <source>
        <strain evidence="18 19">EXF-6200</strain>
    </source>
</reference>
<dbReference type="InterPro" id="IPR006134">
    <property type="entry name" value="DNA-dir_DNA_pol_B_multi_dom"/>
</dbReference>
<dbReference type="GO" id="GO:0000166">
    <property type="term" value="F:nucleotide binding"/>
    <property type="evidence" value="ECO:0007669"/>
    <property type="project" value="InterPro"/>
</dbReference>
<feature type="compositionally biased region" description="Basic and acidic residues" evidence="13">
    <location>
        <begin position="299"/>
        <end position="311"/>
    </location>
</feature>
<evidence type="ECO:0000256" key="10">
    <source>
        <dbReference type="ARBA" id="ARBA00023125"/>
    </source>
</evidence>
<evidence type="ECO:0000256" key="12">
    <source>
        <dbReference type="RuleBase" id="RU000442"/>
    </source>
</evidence>
<evidence type="ECO:0000256" key="13">
    <source>
        <dbReference type="SAM" id="MobiDB-lite"/>
    </source>
</evidence>
<evidence type="ECO:0000313" key="19">
    <source>
        <dbReference type="Proteomes" id="UP000310689"/>
    </source>
</evidence>
<evidence type="ECO:0000256" key="1">
    <source>
        <dbReference type="ARBA" id="ARBA00004123"/>
    </source>
</evidence>
<comment type="similarity">
    <text evidence="2 12">Belongs to the DNA polymerase type-B family.</text>
</comment>
<evidence type="ECO:0000259" key="15">
    <source>
        <dbReference type="Pfam" id="PF03104"/>
    </source>
</evidence>
<feature type="region of interest" description="Disordered" evidence="13">
    <location>
        <begin position="50"/>
        <end position="312"/>
    </location>
</feature>
<dbReference type="PANTHER" id="PTHR45861:SF1">
    <property type="entry name" value="DNA POLYMERASE ALPHA CATALYTIC SUBUNIT"/>
    <property type="match status" value="1"/>
</dbReference>
<organism evidence="18 19">
    <name type="scientific">Wallemia ichthyophaga</name>
    <dbReference type="NCBI Taxonomy" id="245174"/>
    <lineage>
        <taxon>Eukaryota</taxon>
        <taxon>Fungi</taxon>
        <taxon>Dikarya</taxon>
        <taxon>Basidiomycota</taxon>
        <taxon>Wallemiomycotina</taxon>
        <taxon>Wallemiomycetes</taxon>
        <taxon>Wallemiales</taxon>
        <taxon>Wallemiaceae</taxon>
        <taxon>Wallemia</taxon>
    </lineage>
</organism>